<dbReference type="AlphaFoldDB" id="A0A923NB47"/>
<proteinExistence type="predicted"/>
<name>A0A923NB47_9FIRM</name>
<accession>A0A923NB47</accession>
<dbReference type="EMBL" id="JACRWC010000035">
    <property type="protein sequence ID" value="MBC5998804.1"/>
    <property type="molecule type" value="Genomic_DNA"/>
</dbReference>
<gene>
    <name evidence="1" type="ORF">H8876_02135</name>
</gene>
<sequence>MTDVKKVIALNRLRAQMLDEEVSPAQKQYYLELAQWLENQNIQTAEEATESIKNTPYYDGAALAKELDGIHLRIRAARELGYEDVEKIHLQRREKLLSKGLQAYAFSQEWIDDYNRAQEASVRYMERKEVFGRIFRAYIRICGSPQREHRLEAVKDMKAALSELEQMGVSFEELAQQKAYRQLTMTTEEGMARFIAFVEEFKKTGTAAGAVDLNHLKKEQERIGRWAKEHAAQLIAAGAQEQWNRASCIAVPSDDPMGYDFIAMKEVKV</sequence>
<organism evidence="1 2">
    <name type="scientific">Lentihominibacter faecis</name>
    <dbReference type="NCBI Taxonomy" id="2764712"/>
    <lineage>
        <taxon>Bacteria</taxon>
        <taxon>Bacillati</taxon>
        <taxon>Bacillota</taxon>
        <taxon>Clostridia</taxon>
        <taxon>Peptostreptococcales</taxon>
        <taxon>Anaerovoracaceae</taxon>
        <taxon>Lentihominibacter</taxon>
    </lineage>
</organism>
<keyword evidence="2" id="KW-1185">Reference proteome</keyword>
<dbReference type="Proteomes" id="UP000644115">
    <property type="component" value="Unassembled WGS sequence"/>
</dbReference>
<reference evidence="1" key="1">
    <citation type="submission" date="2020-08" db="EMBL/GenBank/DDBJ databases">
        <authorList>
            <person name="Liu C."/>
            <person name="Sun Q."/>
        </authorList>
    </citation>
    <scope>NUCLEOTIDE SEQUENCE</scope>
    <source>
        <strain evidence="1">BX16</strain>
    </source>
</reference>
<comment type="caution">
    <text evidence="1">The sequence shown here is derived from an EMBL/GenBank/DDBJ whole genome shotgun (WGS) entry which is preliminary data.</text>
</comment>
<protein>
    <submittedName>
        <fullName evidence="1">Uncharacterized protein</fullName>
    </submittedName>
</protein>
<evidence type="ECO:0000313" key="2">
    <source>
        <dbReference type="Proteomes" id="UP000644115"/>
    </source>
</evidence>
<evidence type="ECO:0000313" key="1">
    <source>
        <dbReference type="EMBL" id="MBC5998804.1"/>
    </source>
</evidence>
<dbReference type="RefSeq" id="WP_177265124.1">
    <property type="nucleotide sequence ID" value="NZ_JACRWC010000035.1"/>
</dbReference>